<evidence type="ECO:0000256" key="1">
    <source>
        <dbReference type="SAM" id="MobiDB-lite"/>
    </source>
</evidence>
<feature type="compositionally biased region" description="Basic and acidic residues" evidence="1">
    <location>
        <begin position="60"/>
        <end position="70"/>
    </location>
</feature>
<keyword evidence="2" id="KW-0812">Transmembrane</keyword>
<protein>
    <submittedName>
        <fullName evidence="3">Uncharacterized protein</fullName>
    </submittedName>
</protein>
<evidence type="ECO:0000313" key="4">
    <source>
        <dbReference type="Proteomes" id="UP001281761"/>
    </source>
</evidence>
<organism evidence="3 4">
    <name type="scientific">Blattamonas nauphoetae</name>
    <dbReference type="NCBI Taxonomy" id="2049346"/>
    <lineage>
        <taxon>Eukaryota</taxon>
        <taxon>Metamonada</taxon>
        <taxon>Preaxostyla</taxon>
        <taxon>Oxymonadida</taxon>
        <taxon>Blattamonas</taxon>
    </lineage>
</organism>
<proteinExistence type="predicted"/>
<dbReference type="EMBL" id="JARBJD010000313">
    <property type="protein sequence ID" value="KAK2944119.1"/>
    <property type="molecule type" value="Genomic_DNA"/>
</dbReference>
<comment type="caution">
    <text evidence="3">The sequence shown here is derived from an EMBL/GenBank/DDBJ whole genome shotgun (WGS) entry which is preliminary data.</text>
</comment>
<keyword evidence="2" id="KW-0472">Membrane</keyword>
<evidence type="ECO:0000256" key="2">
    <source>
        <dbReference type="SAM" id="Phobius"/>
    </source>
</evidence>
<keyword evidence="2" id="KW-1133">Transmembrane helix</keyword>
<evidence type="ECO:0000313" key="3">
    <source>
        <dbReference type="EMBL" id="KAK2944119.1"/>
    </source>
</evidence>
<feature type="transmembrane region" description="Helical" evidence="2">
    <location>
        <begin position="21"/>
        <end position="38"/>
    </location>
</feature>
<gene>
    <name evidence="3" type="ORF">BLNAU_20951</name>
</gene>
<accession>A0ABQ9WX86</accession>
<sequence length="70" mass="8137">MFTHHTGFFRLEDQKAKQASLLALIFQASLIFTFWLGLSEASSKLQPIYHHSSRVRRKGMKDTERRSSVI</sequence>
<feature type="region of interest" description="Disordered" evidence="1">
    <location>
        <begin position="51"/>
        <end position="70"/>
    </location>
</feature>
<name>A0ABQ9WX86_9EUKA</name>
<dbReference type="Proteomes" id="UP001281761">
    <property type="component" value="Unassembled WGS sequence"/>
</dbReference>
<reference evidence="3 4" key="1">
    <citation type="journal article" date="2022" name="bioRxiv">
        <title>Genomics of Preaxostyla Flagellates Illuminates Evolutionary Transitions and the Path Towards Mitochondrial Loss.</title>
        <authorList>
            <person name="Novak L.V.F."/>
            <person name="Treitli S.C."/>
            <person name="Pyrih J."/>
            <person name="Halakuc P."/>
            <person name="Pipaliya S.V."/>
            <person name="Vacek V."/>
            <person name="Brzon O."/>
            <person name="Soukal P."/>
            <person name="Eme L."/>
            <person name="Dacks J.B."/>
            <person name="Karnkowska A."/>
            <person name="Elias M."/>
            <person name="Hampl V."/>
        </authorList>
    </citation>
    <scope>NUCLEOTIDE SEQUENCE [LARGE SCALE GENOMIC DNA]</scope>
    <source>
        <strain evidence="3">NAU3</strain>
        <tissue evidence="3">Gut</tissue>
    </source>
</reference>
<keyword evidence="4" id="KW-1185">Reference proteome</keyword>